<dbReference type="Pfam" id="PF01594">
    <property type="entry name" value="AI-2E_transport"/>
    <property type="match status" value="1"/>
</dbReference>
<feature type="transmembrane region" description="Helical" evidence="6">
    <location>
        <begin position="29"/>
        <end position="46"/>
    </location>
</feature>
<dbReference type="PANTHER" id="PTHR21716">
    <property type="entry name" value="TRANSMEMBRANE PROTEIN"/>
    <property type="match status" value="1"/>
</dbReference>
<evidence type="ECO:0000256" key="5">
    <source>
        <dbReference type="ARBA" id="ARBA00023136"/>
    </source>
</evidence>
<proteinExistence type="inferred from homology"/>
<dbReference type="PANTHER" id="PTHR21716:SF4">
    <property type="entry name" value="TRANSMEMBRANE PROTEIN 245"/>
    <property type="match status" value="1"/>
</dbReference>
<feature type="transmembrane region" description="Helical" evidence="6">
    <location>
        <begin position="300"/>
        <end position="329"/>
    </location>
</feature>
<evidence type="ECO:0000313" key="7">
    <source>
        <dbReference type="EMBL" id="PIP60523.1"/>
    </source>
</evidence>
<evidence type="ECO:0000256" key="2">
    <source>
        <dbReference type="ARBA" id="ARBA00009773"/>
    </source>
</evidence>
<comment type="subcellular location">
    <subcellularLocation>
        <location evidence="1">Membrane</location>
        <topology evidence="1">Multi-pass membrane protein</topology>
    </subcellularLocation>
</comment>
<dbReference type="GO" id="GO:0016020">
    <property type="term" value="C:membrane"/>
    <property type="evidence" value="ECO:0007669"/>
    <property type="project" value="UniProtKB-SubCell"/>
</dbReference>
<dbReference type="EMBL" id="PCSZ01000056">
    <property type="protein sequence ID" value="PIP60523.1"/>
    <property type="molecule type" value="Genomic_DNA"/>
</dbReference>
<feature type="transmembrane region" description="Helical" evidence="6">
    <location>
        <begin position="263"/>
        <end position="280"/>
    </location>
</feature>
<protein>
    <recommendedName>
        <fullName evidence="9">AI-2E family transporter</fullName>
    </recommendedName>
</protein>
<feature type="transmembrane region" description="Helical" evidence="6">
    <location>
        <begin position="58"/>
        <end position="81"/>
    </location>
</feature>
<organism evidence="7 8">
    <name type="scientific">Candidatus Uhrbacteria bacterium CG22_combo_CG10-13_8_21_14_all_47_17</name>
    <dbReference type="NCBI Taxonomy" id="1975041"/>
    <lineage>
        <taxon>Bacteria</taxon>
        <taxon>Candidatus Uhriibacteriota</taxon>
    </lineage>
</organism>
<keyword evidence="5 6" id="KW-0472">Membrane</keyword>
<feature type="transmembrane region" description="Helical" evidence="6">
    <location>
        <begin position="201"/>
        <end position="223"/>
    </location>
</feature>
<dbReference type="InterPro" id="IPR002549">
    <property type="entry name" value="AI-2E-like"/>
</dbReference>
<comment type="similarity">
    <text evidence="2">Belongs to the autoinducer-2 exporter (AI-2E) (TC 2.A.86) family.</text>
</comment>
<feature type="transmembrane region" description="Helical" evidence="6">
    <location>
        <begin position="229"/>
        <end position="251"/>
    </location>
</feature>
<sequence length="349" mass="37961">MSQKQLQLYFFTGFYLVILVLAFLIFRPFVPVLALAGMFAVILQPVQDRLSTLFRGRLPGFASVLAIVLLILLFLVPIGFIGTQVFQETSTLYTYVTTNGKDVTTLVNDVITKPVQQYVPGFSIDVDTYARQALSWLIGNLGQIFSGTLQTVLGFFIGLVALYYFLKDGRGFLQSIAELSPLPNRYDIQVQERLTLAINSIVKGTLLIALIQGILSGIGYSMFGLPNPALWGTLAAIGALVPGVGTTIVLVPAVTYLVITGHYFPAFGLAIWGMTAVGLIDNILGPSLVGHGVKIHPLFILFSVLGGIVFFGPTGFLLGPLILSLLYALTDIYRLLILKQPLAKIEKED</sequence>
<feature type="transmembrane region" description="Helical" evidence="6">
    <location>
        <begin position="144"/>
        <end position="166"/>
    </location>
</feature>
<name>A0A2H0BS78_9BACT</name>
<accession>A0A2H0BS78</accession>
<dbReference type="AlphaFoldDB" id="A0A2H0BS78"/>
<reference evidence="7 8" key="1">
    <citation type="submission" date="2017-09" db="EMBL/GenBank/DDBJ databases">
        <title>Depth-based differentiation of microbial function through sediment-hosted aquifers and enrichment of novel symbionts in the deep terrestrial subsurface.</title>
        <authorList>
            <person name="Probst A.J."/>
            <person name="Ladd B."/>
            <person name="Jarett J.K."/>
            <person name="Geller-Mcgrath D.E."/>
            <person name="Sieber C.M."/>
            <person name="Emerson J.B."/>
            <person name="Anantharaman K."/>
            <person name="Thomas B.C."/>
            <person name="Malmstrom R."/>
            <person name="Stieglmeier M."/>
            <person name="Klingl A."/>
            <person name="Woyke T."/>
            <person name="Ryan C.M."/>
            <person name="Banfield J.F."/>
        </authorList>
    </citation>
    <scope>NUCLEOTIDE SEQUENCE [LARGE SCALE GENOMIC DNA]</scope>
    <source>
        <strain evidence="7">CG22_combo_CG10-13_8_21_14_all_47_17</strain>
    </source>
</reference>
<gene>
    <name evidence="7" type="ORF">COX00_02855</name>
</gene>
<dbReference type="Proteomes" id="UP000231581">
    <property type="component" value="Unassembled WGS sequence"/>
</dbReference>
<comment type="caution">
    <text evidence="7">The sequence shown here is derived from an EMBL/GenBank/DDBJ whole genome shotgun (WGS) entry which is preliminary data.</text>
</comment>
<keyword evidence="3 6" id="KW-0812">Transmembrane</keyword>
<evidence type="ECO:0008006" key="9">
    <source>
        <dbReference type="Google" id="ProtNLM"/>
    </source>
</evidence>
<evidence type="ECO:0000256" key="1">
    <source>
        <dbReference type="ARBA" id="ARBA00004141"/>
    </source>
</evidence>
<keyword evidence="4 6" id="KW-1133">Transmembrane helix</keyword>
<evidence type="ECO:0000256" key="4">
    <source>
        <dbReference type="ARBA" id="ARBA00022989"/>
    </source>
</evidence>
<evidence type="ECO:0000256" key="6">
    <source>
        <dbReference type="SAM" id="Phobius"/>
    </source>
</evidence>
<evidence type="ECO:0000256" key="3">
    <source>
        <dbReference type="ARBA" id="ARBA00022692"/>
    </source>
</evidence>
<evidence type="ECO:0000313" key="8">
    <source>
        <dbReference type="Proteomes" id="UP000231581"/>
    </source>
</evidence>